<dbReference type="GeneID" id="108426468"/>
<comment type="subcellular location">
    <subcellularLocation>
        <location evidence="1">Membrane</location>
        <topology evidence="1">Multi-pass membrane protein</topology>
    </subcellularLocation>
</comment>
<keyword evidence="3 5" id="KW-1133">Transmembrane helix</keyword>
<dbReference type="PRINTS" id="PR00259">
    <property type="entry name" value="TMFOUR"/>
</dbReference>
<dbReference type="PANTHER" id="PTHR19282">
    <property type="entry name" value="TETRASPANIN"/>
    <property type="match status" value="1"/>
</dbReference>
<evidence type="ECO:0008006" key="8">
    <source>
        <dbReference type="Google" id="ProtNLM"/>
    </source>
</evidence>
<feature type="transmembrane region" description="Helical" evidence="5">
    <location>
        <begin position="209"/>
        <end position="227"/>
    </location>
</feature>
<feature type="transmembrane region" description="Helical" evidence="5">
    <location>
        <begin position="12"/>
        <end position="37"/>
    </location>
</feature>
<dbReference type="GeneTree" id="ENSGT00940000161485"/>
<reference evidence="6 7" key="1">
    <citation type="submission" date="2020-10" db="EMBL/GenBank/DDBJ databases">
        <title>Pygocentrus nattereri (red-bellied piranha) genome, fPygNat1, primary haplotype.</title>
        <authorList>
            <person name="Myers G."/>
            <person name="Meyer A."/>
            <person name="Karagic N."/>
            <person name="Pippel M."/>
            <person name="Winkler S."/>
            <person name="Tracey A."/>
            <person name="Wood J."/>
            <person name="Formenti G."/>
            <person name="Howe K."/>
            <person name="Fedrigo O."/>
            <person name="Jarvis E.D."/>
        </authorList>
    </citation>
    <scope>NUCLEOTIDE SEQUENCE [LARGE SCALE GENOMIC DNA]</scope>
</reference>
<keyword evidence="7" id="KW-1185">Reference proteome</keyword>
<evidence type="ECO:0000256" key="3">
    <source>
        <dbReference type="ARBA" id="ARBA00022989"/>
    </source>
</evidence>
<reference evidence="6" key="3">
    <citation type="submission" date="2025-09" db="UniProtKB">
        <authorList>
            <consortium name="Ensembl"/>
        </authorList>
    </citation>
    <scope>IDENTIFICATION</scope>
</reference>
<evidence type="ECO:0000256" key="4">
    <source>
        <dbReference type="ARBA" id="ARBA00023136"/>
    </source>
</evidence>
<dbReference type="Gene3D" id="1.10.1450.10">
    <property type="entry name" value="Tetraspanin"/>
    <property type="match status" value="1"/>
</dbReference>
<protein>
    <recommendedName>
        <fullName evidence="8">Tetraspanin</fullName>
    </recommendedName>
</protein>
<sequence>MASEFCLSLTKYFLFVFNLVFFFLGSALLSLGLWIMFSETTVLIPAPRFISLSLFSYLLIISGVVTISLGFFGSLGALKEVKCMLAIYFILLTVLLVAQTMGGVLLITQKSLFEKSLESHVQTLIKDFGKNDSDLRDFERTLVVLQREAKCCGWSGPDDWKPKKHCSCYSPNNFTANVTDHSDHSDTYTCNVTTWHLHEKGCKEYVEEWLSGHILIILMVVFVLAVVEVRYNCAVFSFFHHTSTAKAQLFFVQNHCKVLLLMLLQLLKAAQNKAYSIYYKAEMQRVLLCRTVNFPCPLCVL</sequence>
<keyword evidence="4 5" id="KW-0472">Membrane</keyword>
<reference evidence="6" key="2">
    <citation type="submission" date="2025-08" db="UniProtKB">
        <authorList>
            <consortium name="Ensembl"/>
        </authorList>
    </citation>
    <scope>IDENTIFICATION</scope>
</reference>
<evidence type="ECO:0000313" key="6">
    <source>
        <dbReference type="Ensembl" id="ENSPNAP00000081739.1"/>
    </source>
</evidence>
<dbReference type="PANTHER" id="PTHR19282:SF44">
    <property type="entry name" value="CD82 ANTIGEN"/>
    <property type="match status" value="1"/>
</dbReference>
<dbReference type="Pfam" id="PF00335">
    <property type="entry name" value="Tetraspanin"/>
    <property type="match status" value="1"/>
</dbReference>
<name>A0AAR2M3N9_PYGNA</name>
<evidence type="ECO:0000256" key="5">
    <source>
        <dbReference type="SAM" id="Phobius"/>
    </source>
</evidence>
<dbReference type="RefSeq" id="XP_017551442.2">
    <property type="nucleotide sequence ID" value="XM_017695953.2"/>
</dbReference>
<proteinExistence type="predicted"/>
<evidence type="ECO:0000313" key="7">
    <source>
        <dbReference type="Proteomes" id="UP001501920"/>
    </source>
</evidence>
<feature type="transmembrane region" description="Helical" evidence="5">
    <location>
        <begin position="85"/>
        <end position="107"/>
    </location>
</feature>
<feature type="transmembrane region" description="Helical" evidence="5">
    <location>
        <begin position="49"/>
        <end position="73"/>
    </location>
</feature>
<gene>
    <name evidence="6" type="primary">CD37</name>
</gene>
<accession>A0AAR2M3N9</accession>
<dbReference type="Proteomes" id="UP001501920">
    <property type="component" value="Chromosome 13"/>
</dbReference>
<dbReference type="AlphaFoldDB" id="A0AAR2M3N9"/>
<dbReference type="Ensembl" id="ENSPNAT00000060828.1">
    <property type="protein sequence ID" value="ENSPNAP00000081739.1"/>
    <property type="gene ID" value="ENSPNAG00000008159.2"/>
</dbReference>
<evidence type="ECO:0000256" key="1">
    <source>
        <dbReference type="ARBA" id="ARBA00004141"/>
    </source>
</evidence>
<dbReference type="InterPro" id="IPR018499">
    <property type="entry name" value="Tetraspanin/Peripherin"/>
</dbReference>
<keyword evidence="2 5" id="KW-0812">Transmembrane</keyword>
<evidence type="ECO:0000256" key="2">
    <source>
        <dbReference type="ARBA" id="ARBA00022692"/>
    </source>
</evidence>
<dbReference type="GO" id="GO:0005886">
    <property type="term" value="C:plasma membrane"/>
    <property type="evidence" value="ECO:0007669"/>
    <property type="project" value="TreeGrafter"/>
</dbReference>
<dbReference type="SUPFAM" id="SSF48652">
    <property type="entry name" value="Tetraspanin"/>
    <property type="match status" value="1"/>
</dbReference>
<organism evidence="6 7">
    <name type="scientific">Pygocentrus nattereri</name>
    <name type="common">Red-bellied piranha</name>
    <dbReference type="NCBI Taxonomy" id="42514"/>
    <lineage>
        <taxon>Eukaryota</taxon>
        <taxon>Metazoa</taxon>
        <taxon>Chordata</taxon>
        <taxon>Craniata</taxon>
        <taxon>Vertebrata</taxon>
        <taxon>Euteleostomi</taxon>
        <taxon>Actinopterygii</taxon>
        <taxon>Neopterygii</taxon>
        <taxon>Teleostei</taxon>
        <taxon>Ostariophysi</taxon>
        <taxon>Characiformes</taxon>
        <taxon>Characoidei</taxon>
        <taxon>Pygocentrus</taxon>
    </lineage>
</organism>
<dbReference type="InterPro" id="IPR008952">
    <property type="entry name" value="Tetraspanin_EC2_sf"/>
</dbReference>